<dbReference type="Pfam" id="PF01514">
    <property type="entry name" value="YscJ_FliF"/>
    <property type="match status" value="1"/>
</dbReference>
<dbReference type="InterPro" id="IPR006182">
    <property type="entry name" value="FliF_N_dom"/>
</dbReference>
<feature type="region of interest" description="Disordered" evidence="10">
    <location>
        <begin position="309"/>
        <end position="328"/>
    </location>
</feature>
<evidence type="ECO:0000256" key="1">
    <source>
        <dbReference type="ARBA" id="ARBA00004117"/>
    </source>
</evidence>
<dbReference type="eggNOG" id="COG1766">
    <property type="taxonomic scope" value="Bacteria"/>
</dbReference>
<gene>
    <name evidence="14" type="ORF">ID47_06890</name>
</gene>
<dbReference type="GO" id="GO:0009431">
    <property type="term" value="C:bacterial-type flagellum basal body, MS ring"/>
    <property type="evidence" value="ECO:0007669"/>
    <property type="project" value="InterPro"/>
</dbReference>
<dbReference type="Gene3D" id="3.30.300.30">
    <property type="match status" value="1"/>
</dbReference>
<feature type="transmembrane region" description="Helical" evidence="11">
    <location>
        <begin position="432"/>
        <end position="450"/>
    </location>
</feature>
<dbReference type="EMBL" id="CP008941">
    <property type="protein sequence ID" value="AIK96528.1"/>
    <property type="molecule type" value="Genomic_DNA"/>
</dbReference>
<sequence>MDGFIQILRNLGPIRLAAIGSVMLGVIGFFIYLMSQTSTGGMAVLYSQVEPAEGARIVQKLEAMGVPVNLSPDGSTIYAPAEKIARLRMDVAQEGILSAGVIGYEIFDRGDVLSTSGSLIDINKLRALEGELTKSIKTINGVAAARVHLVVPKRELFSRDKVDPSASIMLKMKGIMRLNEQQVKSIQYLVASAVPSLPTERISIIDDRGTLLAKGNEGEGSVQNMTTQQEAKRSYETITGKQIENLLEQTLGAGKVRTEISADIDFDQVTVNSEKYDPEGQVARSTANSKEDSSSTSNDGTVTVANALPAAENANAGQNGSKNKRADENINYEISRTIETHKKEAGQIKNLSVAVLVDGTYTKDKDGKQTYVPRTPQELEQITKLVKTAIGFKEARGDKVEVINMQFAKTELEDVKPDDSNNFLPQMDVTKIIELLVLAAVGVLILIMIVRPVLLRVIESSGVANEDTEIAALLANANGRPQGALPDFSRMDPNDLDLLQSSDEQEEDDMLDVSNIEGRLKASSLKKIGDIIDKHPEEAVTIIRNWMYDEPWKQEKTT</sequence>
<dbReference type="Proteomes" id="UP000028926">
    <property type="component" value="Chromosome"/>
</dbReference>
<protein>
    <recommendedName>
        <fullName evidence="9">Flagellar M-ring protein</fullName>
    </recommendedName>
</protein>
<evidence type="ECO:0000256" key="2">
    <source>
        <dbReference type="ARBA" id="ARBA00004651"/>
    </source>
</evidence>
<dbReference type="InterPro" id="IPR043427">
    <property type="entry name" value="YscJ/FliF"/>
</dbReference>
<evidence type="ECO:0000256" key="7">
    <source>
        <dbReference type="ARBA" id="ARBA00023136"/>
    </source>
</evidence>
<keyword evidence="4" id="KW-1003">Cell membrane</keyword>
<dbReference type="RefSeq" id="WP_038465024.1">
    <property type="nucleotide sequence ID" value="NZ_CP008941.1"/>
</dbReference>
<feature type="region of interest" description="Disordered" evidence="10">
    <location>
        <begin position="271"/>
        <end position="301"/>
    </location>
</feature>
<dbReference type="PIRSF" id="PIRSF004862">
    <property type="entry name" value="FliF"/>
    <property type="match status" value="1"/>
</dbReference>
<organism evidence="14 15">
    <name type="scientific">Candidatus Odyssella acanthamoebae</name>
    <dbReference type="NCBI Taxonomy" id="91604"/>
    <lineage>
        <taxon>Bacteria</taxon>
        <taxon>Pseudomonadati</taxon>
        <taxon>Pseudomonadota</taxon>
        <taxon>Alphaproteobacteria</taxon>
        <taxon>Holosporales</taxon>
        <taxon>Candidatus Paracaedibacteraceae</taxon>
        <taxon>Candidatus Odyssella</taxon>
    </lineage>
</organism>
<reference evidence="14 15" key="1">
    <citation type="submission" date="2014-07" db="EMBL/GenBank/DDBJ databases">
        <title>Comparative genomic insights into amoeba endosymbionts belonging to the families of Holosporaceae and Candidatus Midichloriaceae within Rickettsiales.</title>
        <authorList>
            <person name="Wang Z."/>
            <person name="Wu M."/>
        </authorList>
    </citation>
    <scope>NUCLEOTIDE SEQUENCE [LARGE SCALE GENOMIC DNA]</scope>
    <source>
        <strain evidence="14">PRA3</strain>
    </source>
</reference>
<evidence type="ECO:0000256" key="5">
    <source>
        <dbReference type="ARBA" id="ARBA00022692"/>
    </source>
</evidence>
<evidence type="ECO:0000256" key="10">
    <source>
        <dbReference type="SAM" id="MobiDB-lite"/>
    </source>
</evidence>
<evidence type="ECO:0000256" key="4">
    <source>
        <dbReference type="ARBA" id="ARBA00022475"/>
    </source>
</evidence>
<dbReference type="GO" id="GO:0071973">
    <property type="term" value="P:bacterial-type flagellum-dependent cell motility"/>
    <property type="evidence" value="ECO:0007669"/>
    <property type="project" value="InterPro"/>
</dbReference>
<evidence type="ECO:0000259" key="12">
    <source>
        <dbReference type="Pfam" id="PF01514"/>
    </source>
</evidence>
<keyword evidence="8 9" id="KW-0975">Bacterial flagellum</keyword>
<comment type="similarity">
    <text evidence="3 9">Belongs to the FliF family.</text>
</comment>
<keyword evidence="6 11" id="KW-1133">Transmembrane helix</keyword>
<dbReference type="GO" id="GO:0003774">
    <property type="term" value="F:cytoskeletal motor activity"/>
    <property type="evidence" value="ECO:0007669"/>
    <property type="project" value="InterPro"/>
</dbReference>
<dbReference type="NCBIfam" id="TIGR00206">
    <property type="entry name" value="fliF"/>
    <property type="match status" value="1"/>
</dbReference>
<comment type="subcellular location">
    <subcellularLocation>
        <location evidence="1 9">Bacterial flagellum basal body</location>
    </subcellularLocation>
    <subcellularLocation>
        <location evidence="2">Cell membrane</location>
        <topology evidence="2">Multi-pass membrane protein</topology>
    </subcellularLocation>
</comment>
<dbReference type="InterPro" id="IPR045851">
    <property type="entry name" value="AMP-bd_C_sf"/>
</dbReference>
<name>A0A077AY13_9PROT</name>
<dbReference type="GO" id="GO:0005886">
    <property type="term" value="C:plasma membrane"/>
    <property type="evidence" value="ECO:0007669"/>
    <property type="project" value="UniProtKB-SubCell"/>
</dbReference>
<dbReference type="InterPro" id="IPR000067">
    <property type="entry name" value="FlgMring_FliF"/>
</dbReference>
<accession>A0A077AY13</accession>
<feature type="transmembrane region" description="Helical" evidence="11">
    <location>
        <begin position="12"/>
        <end position="34"/>
    </location>
</feature>
<evidence type="ECO:0000313" key="15">
    <source>
        <dbReference type="Proteomes" id="UP000028926"/>
    </source>
</evidence>
<evidence type="ECO:0000256" key="3">
    <source>
        <dbReference type="ARBA" id="ARBA00007971"/>
    </source>
</evidence>
<evidence type="ECO:0000256" key="9">
    <source>
        <dbReference type="PIRNR" id="PIRNR004862"/>
    </source>
</evidence>
<dbReference type="AlphaFoldDB" id="A0A077AY13"/>
<dbReference type="HOGENOM" id="CLU_028108_4_1_5"/>
<dbReference type="OrthoDB" id="9807026at2"/>
<dbReference type="InterPro" id="IPR013556">
    <property type="entry name" value="Flag_M-ring_C"/>
</dbReference>
<keyword evidence="15" id="KW-1185">Reference proteome</keyword>
<feature type="domain" description="Flagellar M-ring C-terminal" evidence="13">
    <location>
        <begin position="247"/>
        <end position="407"/>
    </location>
</feature>
<comment type="function">
    <text evidence="9">The M ring may be actively involved in energy transduction.</text>
</comment>
<evidence type="ECO:0000313" key="14">
    <source>
        <dbReference type="EMBL" id="AIK96528.1"/>
    </source>
</evidence>
<evidence type="ECO:0000259" key="13">
    <source>
        <dbReference type="Pfam" id="PF08345"/>
    </source>
</evidence>
<proteinExistence type="inferred from homology"/>
<dbReference type="STRING" id="91604.ID47_06890"/>
<keyword evidence="7 11" id="KW-0472">Membrane</keyword>
<dbReference type="PANTHER" id="PTHR30046:SF0">
    <property type="entry name" value="FLAGELLAR M-RING PROTEIN"/>
    <property type="match status" value="1"/>
</dbReference>
<feature type="compositionally biased region" description="Polar residues" evidence="10">
    <location>
        <begin position="283"/>
        <end position="301"/>
    </location>
</feature>
<keyword evidence="5 11" id="KW-0812">Transmembrane</keyword>
<dbReference type="Pfam" id="PF08345">
    <property type="entry name" value="YscJ_FliF_C"/>
    <property type="match status" value="1"/>
</dbReference>
<feature type="domain" description="Flagellar M-ring N-terminal" evidence="12">
    <location>
        <begin position="41"/>
        <end position="213"/>
    </location>
</feature>
<dbReference type="PANTHER" id="PTHR30046">
    <property type="entry name" value="FLAGELLAR M-RING PROTEIN"/>
    <property type="match status" value="1"/>
</dbReference>
<evidence type="ECO:0000256" key="6">
    <source>
        <dbReference type="ARBA" id="ARBA00022989"/>
    </source>
</evidence>
<evidence type="ECO:0000256" key="11">
    <source>
        <dbReference type="SAM" id="Phobius"/>
    </source>
</evidence>
<dbReference type="PRINTS" id="PR01009">
    <property type="entry name" value="FLGMRINGFLIF"/>
</dbReference>
<dbReference type="KEGG" id="paca:ID47_06890"/>
<evidence type="ECO:0000256" key="8">
    <source>
        <dbReference type="ARBA" id="ARBA00023143"/>
    </source>
</evidence>